<keyword evidence="12" id="KW-1185">Reference proteome</keyword>
<dbReference type="Gene3D" id="3.40.50.300">
    <property type="entry name" value="P-loop containing nucleotide triphosphate hydrolases"/>
    <property type="match status" value="1"/>
</dbReference>
<dbReference type="SUPFAM" id="SSF52058">
    <property type="entry name" value="L domain-like"/>
    <property type="match status" value="1"/>
</dbReference>
<dbReference type="PANTHER" id="PTHR23155">
    <property type="entry name" value="DISEASE RESISTANCE PROTEIN RP"/>
    <property type="match status" value="1"/>
</dbReference>
<dbReference type="InterPro" id="IPR058922">
    <property type="entry name" value="WHD_DRP"/>
</dbReference>
<evidence type="ECO:0000256" key="6">
    <source>
        <dbReference type="ARBA" id="ARBA00023054"/>
    </source>
</evidence>
<feature type="domain" description="Disease resistance N-terminal" evidence="8">
    <location>
        <begin position="6"/>
        <end position="105"/>
    </location>
</feature>
<gene>
    <name evidence="11" type="ORF">QYE76_029772</name>
</gene>
<feature type="domain" description="Disease resistance protein winged helix" evidence="9">
    <location>
        <begin position="429"/>
        <end position="499"/>
    </location>
</feature>
<feature type="domain" description="NB-ARC" evidence="7">
    <location>
        <begin position="179"/>
        <end position="342"/>
    </location>
</feature>
<keyword evidence="5" id="KW-0611">Plant defense</keyword>
<dbReference type="CDD" id="cd14798">
    <property type="entry name" value="RX-CC_like"/>
    <property type="match status" value="1"/>
</dbReference>
<accession>A0AAD8QQ91</accession>
<dbReference type="Pfam" id="PF23598">
    <property type="entry name" value="LRR_14"/>
    <property type="match status" value="1"/>
</dbReference>
<keyword evidence="3" id="KW-0677">Repeat</keyword>
<sequence>MAEAAVGVLVTKLGVALAKEAATFGSSLLYKEASALNGLFGEIREAKDELESMQGYLQRVERFKDTDETTGIFVNKIRGFAFEIEDVVDEFTYKLEDTHGGFAAKMKKRIKHAKTWRRLALKLQQVKRKLRDADERKLRYEIRGIDNDVGSIGCQSKIVDAASYFAKDDDLVGIEENKKRLMQCITYDSKEQSTVATVWGMGGVGKTTLVSHVYNLVKDDYDTAAWVTVSNRYQVEALLKMIAKQFGVKVDVASMGKRAITEVIYTHLQGKKYILILDDVWGVDVWFSIRDAFPTRSGSRFVITSRIHEVALLATGNSVVELHPLQEAQSWQLFCKEAFWKDQNRTCPEGLKLLAQKFVTKCSGLPIAIACIGRLLSCKQPTYSDWENVYTEIELQLTNNAILDVNIILKVSLEDLPYDLKNCFLHCALFPENYDIKRRRVMRQWIAAKFVREKDNKTLEEVAERFLTQLVDRSLLQVVARNSGGRLKCLRMHDVIRLLALNKAKKECFGKVYDGSGAFSVEGTRRISIQSENIEQLSRSCGTHLRALHVFQSYININLLKSILESSSLLSTLDLQGAQIKILPKQIFNLFNLRYLGVRHTGIETLPEAIGRLQNLQVLDAYNTELSYLPNNVVKLHKLRYLYVCAGGTEFDKFAGVKVPDGMLHLTALRALQYVEASSKILHEVEALMELRTFGVCNIRSEHSADLCNALTKMRYLVHLDIFATGEEMLLQRLCLPPTLSWLGLHGQPVKASMPWSHLTSLTRLQLSFSNIDEESFFSLLVLHGLYHLELYKAFVGKKLHFISGSFPKLRILGIGSSHKLNQAEIEDGAMASLVSLMFDDCPELKLLPDGIEHLRTLEDLRLINTGEELLENLRRKGEQPNEDLMKISHIRKVTVELTKKNIWERIRACDLQKLRSSTNNSSSRTPVFLHVGFTTEFNSSTEAEEKKKRERLHEL</sequence>
<dbReference type="InterPro" id="IPR038005">
    <property type="entry name" value="RX-like_CC"/>
</dbReference>
<dbReference type="InterPro" id="IPR041118">
    <property type="entry name" value="Rx_N"/>
</dbReference>
<dbReference type="InterPro" id="IPR044974">
    <property type="entry name" value="Disease_R_plants"/>
</dbReference>
<evidence type="ECO:0000256" key="5">
    <source>
        <dbReference type="ARBA" id="ARBA00022821"/>
    </source>
</evidence>
<dbReference type="Gene3D" id="1.10.8.430">
    <property type="entry name" value="Helical domain of apoptotic protease-activating factors"/>
    <property type="match status" value="1"/>
</dbReference>
<keyword evidence="6" id="KW-0175">Coiled coil</keyword>
<dbReference type="PRINTS" id="PR00364">
    <property type="entry name" value="DISEASERSIST"/>
</dbReference>
<dbReference type="FunFam" id="1.10.10.10:FF:000322">
    <property type="entry name" value="Probable disease resistance protein At1g63360"/>
    <property type="match status" value="1"/>
</dbReference>
<evidence type="ECO:0000256" key="4">
    <source>
        <dbReference type="ARBA" id="ARBA00022741"/>
    </source>
</evidence>
<dbReference type="Gene3D" id="3.80.10.10">
    <property type="entry name" value="Ribonuclease Inhibitor"/>
    <property type="match status" value="1"/>
</dbReference>
<reference evidence="11" key="1">
    <citation type="submission" date="2023-07" db="EMBL/GenBank/DDBJ databases">
        <title>A chromosome-level genome assembly of Lolium multiflorum.</title>
        <authorList>
            <person name="Chen Y."/>
            <person name="Copetti D."/>
            <person name="Kolliker R."/>
            <person name="Studer B."/>
        </authorList>
    </citation>
    <scope>NUCLEOTIDE SEQUENCE</scope>
    <source>
        <strain evidence="11">02402/16</strain>
        <tissue evidence="11">Leaf</tissue>
    </source>
</reference>
<name>A0AAD8QQ91_LOLMU</name>
<dbReference type="Gene3D" id="1.20.5.4130">
    <property type="match status" value="1"/>
</dbReference>
<dbReference type="InterPro" id="IPR042197">
    <property type="entry name" value="Apaf_helical"/>
</dbReference>
<evidence type="ECO:0000259" key="10">
    <source>
        <dbReference type="Pfam" id="PF23598"/>
    </source>
</evidence>
<dbReference type="GO" id="GO:0043531">
    <property type="term" value="F:ADP binding"/>
    <property type="evidence" value="ECO:0007669"/>
    <property type="project" value="InterPro"/>
</dbReference>
<dbReference type="GO" id="GO:0002758">
    <property type="term" value="P:innate immune response-activating signaling pathway"/>
    <property type="evidence" value="ECO:0007669"/>
    <property type="project" value="UniProtKB-ARBA"/>
</dbReference>
<evidence type="ECO:0000256" key="1">
    <source>
        <dbReference type="ARBA" id="ARBA00008894"/>
    </source>
</evidence>
<dbReference type="InterPro" id="IPR032675">
    <property type="entry name" value="LRR_dom_sf"/>
</dbReference>
<evidence type="ECO:0000313" key="11">
    <source>
        <dbReference type="EMBL" id="KAK1606099.1"/>
    </source>
</evidence>
<dbReference type="EMBL" id="JAUUTY010000007">
    <property type="protein sequence ID" value="KAK1606099.1"/>
    <property type="molecule type" value="Genomic_DNA"/>
</dbReference>
<keyword evidence="2" id="KW-0433">Leucine-rich repeat</keyword>
<dbReference type="Pfam" id="PF23559">
    <property type="entry name" value="WHD_DRP"/>
    <property type="match status" value="1"/>
</dbReference>
<evidence type="ECO:0000259" key="8">
    <source>
        <dbReference type="Pfam" id="PF18052"/>
    </source>
</evidence>
<dbReference type="Pfam" id="PF00931">
    <property type="entry name" value="NB-ARC"/>
    <property type="match status" value="1"/>
</dbReference>
<dbReference type="InterPro" id="IPR036388">
    <property type="entry name" value="WH-like_DNA-bd_sf"/>
</dbReference>
<evidence type="ECO:0000259" key="7">
    <source>
        <dbReference type="Pfam" id="PF00931"/>
    </source>
</evidence>
<evidence type="ECO:0000256" key="2">
    <source>
        <dbReference type="ARBA" id="ARBA00022614"/>
    </source>
</evidence>
<evidence type="ECO:0000259" key="9">
    <source>
        <dbReference type="Pfam" id="PF23559"/>
    </source>
</evidence>
<comment type="caution">
    <text evidence="11">The sequence shown here is derived from an EMBL/GenBank/DDBJ whole genome shotgun (WGS) entry which is preliminary data.</text>
</comment>
<dbReference type="Gene3D" id="1.10.10.10">
    <property type="entry name" value="Winged helix-like DNA-binding domain superfamily/Winged helix DNA-binding domain"/>
    <property type="match status" value="1"/>
</dbReference>
<dbReference type="GO" id="GO:0009626">
    <property type="term" value="P:plant-type hypersensitive response"/>
    <property type="evidence" value="ECO:0007669"/>
    <property type="project" value="UniProtKB-ARBA"/>
</dbReference>
<comment type="similarity">
    <text evidence="1">Belongs to the disease resistance NB-LRR family.</text>
</comment>
<dbReference type="SUPFAM" id="SSF52540">
    <property type="entry name" value="P-loop containing nucleoside triphosphate hydrolases"/>
    <property type="match status" value="1"/>
</dbReference>
<proteinExistence type="inferred from homology"/>
<organism evidence="11 12">
    <name type="scientific">Lolium multiflorum</name>
    <name type="common">Italian ryegrass</name>
    <name type="synonym">Lolium perenne subsp. multiflorum</name>
    <dbReference type="NCBI Taxonomy" id="4521"/>
    <lineage>
        <taxon>Eukaryota</taxon>
        <taxon>Viridiplantae</taxon>
        <taxon>Streptophyta</taxon>
        <taxon>Embryophyta</taxon>
        <taxon>Tracheophyta</taxon>
        <taxon>Spermatophyta</taxon>
        <taxon>Magnoliopsida</taxon>
        <taxon>Liliopsida</taxon>
        <taxon>Poales</taxon>
        <taxon>Poaceae</taxon>
        <taxon>BOP clade</taxon>
        <taxon>Pooideae</taxon>
        <taxon>Poodae</taxon>
        <taxon>Poeae</taxon>
        <taxon>Poeae Chloroplast Group 2 (Poeae type)</taxon>
        <taxon>Loliodinae</taxon>
        <taxon>Loliinae</taxon>
        <taxon>Lolium</taxon>
    </lineage>
</organism>
<keyword evidence="4" id="KW-0547">Nucleotide-binding</keyword>
<feature type="domain" description="Disease resistance R13L4/SHOC-2-like LRR" evidence="10">
    <location>
        <begin position="544"/>
        <end position="861"/>
    </location>
</feature>
<dbReference type="Pfam" id="PF18052">
    <property type="entry name" value="Rx_N"/>
    <property type="match status" value="1"/>
</dbReference>
<evidence type="ECO:0000313" key="12">
    <source>
        <dbReference type="Proteomes" id="UP001231189"/>
    </source>
</evidence>
<dbReference type="InterPro" id="IPR055414">
    <property type="entry name" value="LRR_R13L4/SHOC2-like"/>
</dbReference>
<dbReference type="FunFam" id="3.40.50.300:FF:001091">
    <property type="entry name" value="Probable disease resistance protein At1g61300"/>
    <property type="match status" value="1"/>
</dbReference>
<dbReference type="InterPro" id="IPR027417">
    <property type="entry name" value="P-loop_NTPase"/>
</dbReference>
<protein>
    <submittedName>
        <fullName evidence="11">Uncharacterized protein</fullName>
    </submittedName>
</protein>
<dbReference type="Proteomes" id="UP001231189">
    <property type="component" value="Unassembled WGS sequence"/>
</dbReference>
<dbReference type="PANTHER" id="PTHR23155:SF931">
    <property type="entry name" value="OS01G0547000 PROTEIN"/>
    <property type="match status" value="1"/>
</dbReference>
<dbReference type="AlphaFoldDB" id="A0AAD8QQ91"/>
<dbReference type="InterPro" id="IPR002182">
    <property type="entry name" value="NB-ARC"/>
</dbReference>
<dbReference type="GO" id="GO:0042742">
    <property type="term" value="P:defense response to bacterium"/>
    <property type="evidence" value="ECO:0007669"/>
    <property type="project" value="UniProtKB-ARBA"/>
</dbReference>
<evidence type="ECO:0000256" key="3">
    <source>
        <dbReference type="ARBA" id="ARBA00022737"/>
    </source>
</evidence>